<keyword evidence="2" id="KW-0378">Hydrolase</keyword>
<dbReference type="PROSITE" id="PS51192">
    <property type="entry name" value="HELICASE_ATP_BIND_1"/>
    <property type="match status" value="1"/>
</dbReference>
<keyword evidence="4" id="KW-0067">ATP-binding</keyword>
<evidence type="ECO:0000256" key="2">
    <source>
        <dbReference type="ARBA" id="ARBA00022801"/>
    </source>
</evidence>
<comment type="caution">
    <text evidence="8">The sequence shown here is derived from an EMBL/GenBank/DDBJ whole genome shotgun (WGS) entry which is preliminary data.</text>
</comment>
<feature type="domain" description="Helicase C-terminal" evidence="7">
    <location>
        <begin position="301"/>
        <end position="457"/>
    </location>
</feature>
<dbReference type="GO" id="GO:0016787">
    <property type="term" value="F:hydrolase activity"/>
    <property type="evidence" value="ECO:0007669"/>
    <property type="project" value="UniProtKB-KW"/>
</dbReference>
<dbReference type="GO" id="GO:0005524">
    <property type="term" value="F:ATP binding"/>
    <property type="evidence" value="ECO:0007669"/>
    <property type="project" value="UniProtKB-KW"/>
</dbReference>
<reference evidence="8 9" key="1">
    <citation type="journal article" date="2024" name="Nat. Commun.">
        <title>Phylogenomics reveals the evolutionary origins of lichenization in chlorophyte algae.</title>
        <authorList>
            <person name="Puginier C."/>
            <person name="Libourel C."/>
            <person name="Otte J."/>
            <person name="Skaloud P."/>
            <person name="Haon M."/>
            <person name="Grisel S."/>
            <person name="Petersen M."/>
            <person name="Berrin J.G."/>
            <person name="Delaux P.M."/>
            <person name="Dal Grande F."/>
            <person name="Keller J."/>
        </authorList>
    </citation>
    <scope>NUCLEOTIDE SEQUENCE [LARGE SCALE GENOMIC DNA]</scope>
    <source>
        <strain evidence="8 9">SAG 2036</strain>
    </source>
</reference>
<evidence type="ECO:0000256" key="3">
    <source>
        <dbReference type="ARBA" id="ARBA00022806"/>
    </source>
</evidence>
<dbReference type="InterPro" id="IPR011545">
    <property type="entry name" value="DEAD/DEAH_box_helicase_dom"/>
</dbReference>
<dbReference type="InterPro" id="IPR027417">
    <property type="entry name" value="P-loop_NTPase"/>
</dbReference>
<dbReference type="EMBL" id="JALJOQ010000128">
    <property type="protein sequence ID" value="KAK9795517.1"/>
    <property type="molecule type" value="Genomic_DNA"/>
</dbReference>
<feature type="domain" description="Helicase ATP-binding" evidence="6">
    <location>
        <begin position="95"/>
        <end position="276"/>
    </location>
</feature>
<sequence length="506" mass="54772">MWPSSVFRASVVWPAAPTLAAYRSCARYGLGRPILSLRDLTRQPCWCYATAAALLESQDSATVAGFGSLRIGEDLTLALSEQHLSSPTEIQSTAIPEILQGGDVLLASHTGSGKTLAYLLPLIKQLKDAEAKGAATRPKRPRALVLAPTRELTEQILSVAKGLSHFAKFRSTCINGGRTAAQQAKALDAPMDIVVGTPQRVMHHSQLGNLFYGDVEVIVLDEADTMFDRGFGPEVRAVLKPLRSKAHPTRCILVLATLSKPVRKLLEDEFPKLRYIETSSLHRAVPNAHHTFVPMSGTDNKLDRLAQMVQGDQTKLRRTMVFCNTLNSCRAAEHFLGERGLATVCHHGDVPFEERKVALSRFAEGGEDSAPPVLVCTDLAARGLDIPGKVDHVINFDFPLNPDDYLHRTGRTARAGASGRVTSLVQKRERLLATRIEQALQAKLPIDSLTNAPNGPARPNPAKAAQKAAQQAADRAARKGKRGASRFESPANKGGAPPSRTESPVL</sequence>
<evidence type="ECO:0000256" key="1">
    <source>
        <dbReference type="ARBA" id="ARBA00022741"/>
    </source>
</evidence>
<dbReference type="InterPro" id="IPR044742">
    <property type="entry name" value="DEAD/DEAH_RhlB"/>
</dbReference>
<dbReference type="AlphaFoldDB" id="A0AAW1NR14"/>
<evidence type="ECO:0000259" key="7">
    <source>
        <dbReference type="PROSITE" id="PS51194"/>
    </source>
</evidence>
<dbReference type="PROSITE" id="PS51194">
    <property type="entry name" value="HELICASE_CTER"/>
    <property type="match status" value="1"/>
</dbReference>
<dbReference type="SMART" id="SM00490">
    <property type="entry name" value="HELICc"/>
    <property type="match status" value="1"/>
</dbReference>
<proteinExistence type="predicted"/>
<evidence type="ECO:0000313" key="9">
    <source>
        <dbReference type="Proteomes" id="UP001465755"/>
    </source>
</evidence>
<evidence type="ECO:0000256" key="5">
    <source>
        <dbReference type="SAM" id="MobiDB-lite"/>
    </source>
</evidence>
<feature type="region of interest" description="Disordered" evidence="5">
    <location>
        <begin position="447"/>
        <end position="506"/>
    </location>
</feature>
<evidence type="ECO:0000256" key="4">
    <source>
        <dbReference type="ARBA" id="ARBA00022840"/>
    </source>
</evidence>
<dbReference type="SUPFAM" id="SSF52540">
    <property type="entry name" value="P-loop containing nucleoside triphosphate hydrolases"/>
    <property type="match status" value="1"/>
</dbReference>
<name>A0AAW1NR14_9CHLO</name>
<dbReference type="SMART" id="SM00487">
    <property type="entry name" value="DEXDc"/>
    <property type="match status" value="1"/>
</dbReference>
<gene>
    <name evidence="8" type="ORF">WJX73_003999</name>
</gene>
<evidence type="ECO:0000313" key="8">
    <source>
        <dbReference type="EMBL" id="KAK9795517.1"/>
    </source>
</evidence>
<dbReference type="Gene3D" id="3.40.50.300">
    <property type="entry name" value="P-loop containing nucleotide triphosphate hydrolases"/>
    <property type="match status" value="2"/>
</dbReference>
<dbReference type="Pfam" id="PF00270">
    <property type="entry name" value="DEAD"/>
    <property type="match status" value="1"/>
</dbReference>
<dbReference type="InterPro" id="IPR001650">
    <property type="entry name" value="Helicase_C-like"/>
</dbReference>
<evidence type="ECO:0000259" key="6">
    <source>
        <dbReference type="PROSITE" id="PS51192"/>
    </source>
</evidence>
<dbReference type="Proteomes" id="UP001465755">
    <property type="component" value="Unassembled WGS sequence"/>
</dbReference>
<keyword evidence="9" id="KW-1185">Reference proteome</keyword>
<dbReference type="Pfam" id="PF00271">
    <property type="entry name" value="Helicase_C"/>
    <property type="match status" value="1"/>
</dbReference>
<protein>
    <submittedName>
        <fullName evidence="8">Uncharacterized protein</fullName>
    </submittedName>
</protein>
<organism evidence="8 9">
    <name type="scientific">Symbiochloris irregularis</name>
    <dbReference type="NCBI Taxonomy" id="706552"/>
    <lineage>
        <taxon>Eukaryota</taxon>
        <taxon>Viridiplantae</taxon>
        <taxon>Chlorophyta</taxon>
        <taxon>core chlorophytes</taxon>
        <taxon>Trebouxiophyceae</taxon>
        <taxon>Trebouxiales</taxon>
        <taxon>Trebouxiaceae</taxon>
        <taxon>Symbiochloris</taxon>
    </lineage>
</organism>
<dbReference type="GO" id="GO:0004386">
    <property type="term" value="F:helicase activity"/>
    <property type="evidence" value="ECO:0007669"/>
    <property type="project" value="UniProtKB-KW"/>
</dbReference>
<dbReference type="CDD" id="cd18787">
    <property type="entry name" value="SF2_C_DEAD"/>
    <property type="match status" value="1"/>
</dbReference>
<dbReference type="InterPro" id="IPR014001">
    <property type="entry name" value="Helicase_ATP-bd"/>
</dbReference>
<dbReference type="PANTHER" id="PTHR47960">
    <property type="entry name" value="DEAD-BOX ATP-DEPENDENT RNA HELICASE 50"/>
    <property type="match status" value="1"/>
</dbReference>
<keyword evidence="1" id="KW-0547">Nucleotide-binding</keyword>
<dbReference type="GO" id="GO:0003676">
    <property type="term" value="F:nucleic acid binding"/>
    <property type="evidence" value="ECO:0007669"/>
    <property type="project" value="InterPro"/>
</dbReference>
<keyword evidence="3" id="KW-0347">Helicase</keyword>
<feature type="compositionally biased region" description="Low complexity" evidence="5">
    <location>
        <begin position="451"/>
        <end position="474"/>
    </location>
</feature>
<accession>A0AAW1NR14</accession>
<dbReference type="CDD" id="cd00268">
    <property type="entry name" value="DEADc"/>
    <property type="match status" value="1"/>
</dbReference>